<name>A0A8S1WLT8_9CILI</name>
<feature type="domain" description="RING-type" evidence="5">
    <location>
        <begin position="372"/>
        <end position="415"/>
    </location>
</feature>
<evidence type="ECO:0000313" key="7">
    <source>
        <dbReference type="Proteomes" id="UP000689195"/>
    </source>
</evidence>
<keyword evidence="1" id="KW-0479">Metal-binding</keyword>
<dbReference type="EMBL" id="CAJJDO010000097">
    <property type="protein sequence ID" value="CAD8190593.1"/>
    <property type="molecule type" value="Genomic_DNA"/>
</dbReference>
<keyword evidence="3" id="KW-0862">Zinc</keyword>
<dbReference type="Proteomes" id="UP000689195">
    <property type="component" value="Unassembled WGS sequence"/>
</dbReference>
<accession>A0A8S1WLT8</accession>
<feature type="domain" description="RING-type" evidence="5">
    <location>
        <begin position="441"/>
        <end position="484"/>
    </location>
</feature>
<evidence type="ECO:0000313" key="6">
    <source>
        <dbReference type="EMBL" id="CAD8190593.1"/>
    </source>
</evidence>
<evidence type="ECO:0000256" key="4">
    <source>
        <dbReference type="PROSITE-ProRule" id="PRU00175"/>
    </source>
</evidence>
<dbReference type="PROSITE" id="PS00518">
    <property type="entry name" value="ZF_RING_1"/>
    <property type="match status" value="3"/>
</dbReference>
<gene>
    <name evidence="6" type="ORF">PPENT_87.1.T0970009</name>
</gene>
<dbReference type="GO" id="GO:0008270">
    <property type="term" value="F:zinc ion binding"/>
    <property type="evidence" value="ECO:0007669"/>
    <property type="project" value="UniProtKB-KW"/>
</dbReference>
<proteinExistence type="predicted"/>
<evidence type="ECO:0000256" key="3">
    <source>
        <dbReference type="ARBA" id="ARBA00022833"/>
    </source>
</evidence>
<dbReference type="OrthoDB" id="306538at2759"/>
<evidence type="ECO:0000259" key="5">
    <source>
        <dbReference type="PROSITE" id="PS50089"/>
    </source>
</evidence>
<sequence>MTNNNQNFTIQNIPEHINQLVNFKKWRRVGSNLKGAIMIGIIEHCIYNNEIGILKDMTSLTQYQSNDKAQKFKIIINNALKKLQGNQIIDFIIESLIQQKDIYNNQTQQFLDEYLKQKFHHPLSDDDLIQDFQKIFKIKLIIAKFPLPKNENYLPINSKDNNSIIIFNLDNKYYIIQKDQASQIQKCRCCQNTNPKELQKIQCNHLICLICLKKSFSEKQIKLNCNQQNCPSQITLQQFEQIMKNYEDNSVIQTFQQTKIINDECCIICKTKTSLEFLLRPQECSHQFCMQCLQEKLKNNQQNDFSCPINGCNSKFNQKELPSSISNKLIQSQVIQKQTEIIRKSEIQEKSSQQSIITSNGKLNDKNLNIQCHYCFKQYTDNLIYKNKCSHFICKSCFIQIENKNIDQFKCQVSKCNEIIKFKELNQYFNMNQSQNPQQKCGNCDSICQKSESFCNTNCHHIICLKCVNNIYQSQRTPKCLKCNIVIDEEKLDEFYLQIQIKSTKDVSQIKSFDPEFQEDCTFCHSPFTDYNTQQNLNCPNHAIGACCIIFPLDCPQCQMNSLIVEKQKLHFFLFYNDSDFIKYQTQGKFK</sequence>
<dbReference type="InterPro" id="IPR017907">
    <property type="entry name" value="Znf_RING_CS"/>
</dbReference>
<evidence type="ECO:0000256" key="1">
    <source>
        <dbReference type="ARBA" id="ARBA00022723"/>
    </source>
</evidence>
<keyword evidence="2 4" id="KW-0863">Zinc-finger</keyword>
<dbReference type="PROSITE" id="PS50089">
    <property type="entry name" value="ZF_RING_2"/>
    <property type="match status" value="3"/>
</dbReference>
<dbReference type="SMART" id="SM00184">
    <property type="entry name" value="RING"/>
    <property type="match status" value="4"/>
</dbReference>
<organism evidence="6 7">
    <name type="scientific">Paramecium pentaurelia</name>
    <dbReference type="NCBI Taxonomy" id="43138"/>
    <lineage>
        <taxon>Eukaryota</taxon>
        <taxon>Sar</taxon>
        <taxon>Alveolata</taxon>
        <taxon>Ciliophora</taxon>
        <taxon>Intramacronucleata</taxon>
        <taxon>Oligohymenophorea</taxon>
        <taxon>Peniculida</taxon>
        <taxon>Parameciidae</taxon>
        <taxon>Paramecium</taxon>
    </lineage>
</organism>
<evidence type="ECO:0000256" key="2">
    <source>
        <dbReference type="ARBA" id="ARBA00022771"/>
    </source>
</evidence>
<feature type="domain" description="RING-type" evidence="5">
    <location>
        <begin position="266"/>
        <end position="309"/>
    </location>
</feature>
<keyword evidence="7" id="KW-1185">Reference proteome</keyword>
<comment type="caution">
    <text evidence="6">The sequence shown here is derived from an EMBL/GenBank/DDBJ whole genome shotgun (WGS) entry which is preliminary data.</text>
</comment>
<dbReference type="InterPro" id="IPR001841">
    <property type="entry name" value="Znf_RING"/>
</dbReference>
<reference evidence="6" key="1">
    <citation type="submission" date="2021-01" db="EMBL/GenBank/DDBJ databases">
        <authorList>
            <consortium name="Genoscope - CEA"/>
            <person name="William W."/>
        </authorList>
    </citation>
    <scope>NUCLEOTIDE SEQUENCE</scope>
</reference>
<protein>
    <recommendedName>
        <fullName evidence="5">RING-type domain-containing protein</fullName>
    </recommendedName>
</protein>
<dbReference type="AlphaFoldDB" id="A0A8S1WLT8"/>